<dbReference type="EMBL" id="BAAAZR010000009">
    <property type="protein sequence ID" value="GAA3815616.1"/>
    <property type="molecule type" value="Genomic_DNA"/>
</dbReference>
<feature type="transmembrane region" description="Helical" evidence="2">
    <location>
        <begin position="85"/>
        <end position="105"/>
    </location>
</feature>
<feature type="region of interest" description="Disordered" evidence="1">
    <location>
        <begin position="480"/>
        <end position="506"/>
    </location>
</feature>
<protein>
    <recommendedName>
        <fullName evidence="3">Endonuclease/exonuclease/phosphatase domain-containing protein</fullName>
    </recommendedName>
</protein>
<evidence type="ECO:0000313" key="4">
    <source>
        <dbReference type="EMBL" id="GAA3815616.1"/>
    </source>
</evidence>
<organism evidence="4 5">
    <name type="scientific">Sphaerisporangium flaviroseum</name>
    <dbReference type="NCBI Taxonomy" id="509199"/>
    <lineage>
        <taxon>Bacteria</taxon>
        <taxon>Bacillati</taxon>
        <taxon>Actinomycetota</taxon>
        <taxon>Actinomycetes</taxon>
        <taxon>Streptosporangiales</taxon>
        <taxon>Streptosporangiaceae</taxon>
        <taxon>Sphaerisporangium</taxon>
    </lineage>
</organism>
<evidence type="ECO:0000259" key="3">
    <source>
        <dbReference type="Pfam" id="PF03372"/>
    </source>
</evidence>
<evidence type="ECO:0000313" key="5">
    <source>
        <dbReference type="Proteomes" id="UP001500888"/>
    </source>
</evidence>
<proteinExistence type="predicted"/>
<accession>A0ABP7IDE8</accession>
<reference evidence="5" key="1">
    <citation type="journal article" date="2019" name="Int. J. Syst. Evol. Microbiol.">
        <title>The Global Catalogue of Microorganisms (GCM) 10K type strain sequencing project: providing services to taxonomists for standard genome sequencing and annotation.</title>
        <authorList>
            <consortium name="The Broad Institute Genomics Platform"/>
            <consortium name="The Broad Institute Genome Sequencing Center for Infectious Disease"/>
            <person name="Wu L."/>
            <person name="Ma J."/>
        </authorList>
    </citation>
    <scope>NUCLEOTIDE SEQUENCE [LARGE SCALE GENOMIC DNA]</scope>
    <source>
        <strain evidence="5">JCM 16908</strain>
    </source>
</reference>
<comment type="caution">
    <text evidence="4">The sequence shown here is derived from an EMBL/GenBank/DDBJ whole genome shotgun (WGS) entry which is preliminary data.</text>
</comment>
<dbReference type="SUPFAM" id="SSF56219">
    <property type="entry name" value="DNase I-like"/>
    <property type="match status" value="1"/>
</dbReference>
<keyword evidence="2" id="KW-1133">Transmembrane helix</keyword>
<feature type="transmembrane region" description="Helical" evidence="2">
    <location>
        <begin position="180"/>
        <end position="199"/>
    </location>
</feature>
<keyword evidence="2" id="KW-0812">Transmembrane</keyword>
<dbReference type="InterPro" id="IPR036691">
    <property type="entry name" value="Endo/exonu/phosph_ase_sf"/>
</dbReference>
<keyword evidence="2" id="KW-0472">Membrane</keyword>
<feature type="domain" description="Endonuclease/exonuclease/phosphatase" evidence="3">
    <location>
        <begin position="264"/>
        <end position="479"/>
    </location>
</feature>
<feature type="transmembrane region" description="Helical" evidence="2">
    <location>
        <begin position="111"/>
        <end position="137"/>
    </location>
</feature>
<name>A0ABP7IDE8_9ACTN</name>
<dbReference type="Proteomes" id="UP001500888">
    <property type="component" value="Unassembled WGS sequence"/>
</dbReference>
<feature type="region of interest" description="Disordered" evidence="1">
    <location>
        <begin position="1"/>
        <end position="36"/>
    </location>
</feature>
<keyword evidence="5" id="KW-1185">Reference proteome</keyword>
<gene>
    <name evidence="4" type="ORF">GCM10022226_40470</name>
</gene>
<evidence type="ECO:0000256" key="1">
    <source>
        <dbReference type="SAM" id="MobiDB-lite"/>
    </source>
</evidence>
<evidence type="ECO:0000256" key="2">
    <source>
        <dbReference type="SAM" id="Phobius"/>
    </source>
</evidence>
<feature type="transmembrane region" description="Helical" evidence="2">
    <location>
        <begin position="149"/>
        <end position="168"/>
    </location>
</feature>
<dbReference type="Pfam" id="PF03372">
    <property type="entry name" value="Exo_endo_phos"/>
    <property type="match status" value="1"/>
</dbReference>
<feature type="transmembrane region" description="Helical" evidence="2">
    <location>
        <begin position="211"/>
        <end position="229"/>
    </location>
</feature>
<dbReference type="Gene3D" id="3.60.10.10">
    <property type="entry name" value="Endonuclease/exonuclease/phosphatase"/>
    <property type="match status" value="1"/>
</dbReference>
<dbReference type="InterPro" id="IPR005135">
    <property type="entry name" value="Endo/exonuclease/phosphatase"/>
</dbReference>
<sequence length="506" mass="55059">MTTIPDPAHTEQPQPEPPHRLDAAEAGPSGDGRLGAGEVARHRTGAAAHPGLAAAEPARPYRGDLAPRRAWRDGVKPFGVGGARWVGWVSLAVPVGWLVIALVNWVVTGRFWWWGGSLPLLLILAAPPVALGAMLMVPLARTSLPRSDRVLISLAGAELALALLHRLLTGRTWVWLLPDLATPPLMFAVLPLALALVALLRLRRAPAAGRWALVLALAALTAGVGEAGLNPRALWAGGAGPAPPGALRVVSWDTLEWNTHDDPGRFYRYLTGQHADVYLLQECVGGGPEDRRPIPDQDRLRREFPGYHFASVEGLITISRFPIVRQAALETNPQPPPDVPFLNGWKHGAMRTDLLVGGKVLSVYNVHFYDMFHLYYSPLSGDFYRSLRLLDAERKLQFEKLAADVDANPHPLLVSGNLNVLPSMGDLDRLDRLEDAAAAGGPPYPATLTFAGLRLWRMDWTLVSPGVGVHRYELRSPQGMSSHHLQHMTVSPPDEDTADFHIEPGP</sequence>